<sequence length="109" mass="12150">MRRSTTRSLLLKYALVLGIIILVGLGPVLLTLSAGMIAEAHGCTLHEGYVNPCIIWGADRGDTLYEMGLMFWFSYFTVPFAVTAFFIWLIAFCPHVLVRIIGKVTKRNA</sequence>
<keyword evidence="1" id="KW-0812">Transmembrane</keyword>
<evidence type="ECO:0000256" key="1">
    <source>
        <dbReference type="SAM" id="Phobius"/>
    </source>
</evidence>
<keyword evidence="1" id="KW-0472">Membrane</keyword>
<keyword evidence="3" id="KW-1185">Reference proteome</keyword>
<proteinExistence type="predicted"/>
<organism evidence="2 3">
    <name type="scientific">Maritalea mediterranea</name>
    <dbReference type="NCBI Taxonomy" id="2909667"/>
    <lineage>
        <taxon>Bacteria</taxon>
        <taxon>Pseudomonadati</taxon>
        <taxon>Pseudomonadota</taxon>
        <taxon>Alphaproteobacteria</taxon>
        <taxon>Hyphomicrobiales</taxon>
        <taxon>Devosiaceae</taxon>
        <taxon>Maritalea</taxon>
    </lineage>
</organism>
<reference evidence="2 3" key="1">
    <citation type="submission" date="2022-01" db="EMBL/GenBank/DDBJ databases">
        <title>Maritalea mediterranea sp. nov., isolated from marine plastic residues from the Malva-rosa beach (Valencia, Spain).</title>
        <authorList>
            <person name="Vidal-Verdu A."/>
            <person name="Molina-Menor E."/>
            <person name="Pascual J."/>
            <person name="Pereto J."/>
            <person name="Porcar M."/>
        </authorList>
    </citation>
    <scope>NUCLEOTIDE SEQUENCE [LARGE SCALE GENOMIC DNA]</scope>
    <source>
        <strain evidence="2 3">P4.10X</strain>
    </source>
</reference>
<dbReference type="Proteomes" id="UP001201217">
    <property type="component" value="Unassembled WGS sequence"/>
</dbReference>
<name>A0ABS9E2D5_9HYPH</name>
<dbReference type="RefSeq" id="WP_236112447.1">
    <property type="nucleotide sequence ID" value="NZ_JAKGTI010000001.1"/>
</dbReference>
<gene>
    <name evidence="2" type="ORF">L1I42_00400</name>
</gene>
<dbReference type="EMBL" id="JAKGTI010000001">
    <property type="protein sequence ID" value="MCF4096943.1"/>
    <property type="molecule type" value="Genomic_DNA"/>
</dbReference>
<evidence type="ECO:0000313" key="2">
    <source>
        <dbReference type="EMBL" id="MCF4096943.1"/>
    </source>
</evidence>
<keyword evidence="1" id="KW-1133">Transmembrane helix</keyword>
<accession>A0ABS9E2D5</accession>
<feature type="transmembrane region" description="Helical" evidence="1">
    <location>
        <begin position="9"/>
        <end position="30"/>
    </location>
</feature>
<feature type="transmembrane region" description="Helical" evidence="1">
    <location>
        <begin position="72"/>
        <end position="98"/>
    </location>
</feature>
<comment type="caution">
    <text evidence="2">The sequence shown here is derived from an EMBL/GenBank/DDBJ whole genome shotgun (WGS) entry which is preliminary data.</text>
</comment>
<protein>
    <submittedName>
        <fullName evidence="2">Uncharacterized protein</fullName>
    </submittedName>
</protein>
<evidence type="ECO:0000313" key="3">
    <source>
        <dbReference type="Proteomes" id="UP001201217"/>
    </source>
</evidence>